<feature type="transmembrane region" description="Helical" evidence="7">
    <location>
        <begin position="71"/>
        <end position="95"/>
    </location>
</feature>
<protein>
    <submittedName>
        <fullName evidence="9">Sugar ABC transporter permease</fullName>
    </submittedName>
</protein>
<dbReference type="EMBL" id="BIFT01000002">
    <property type="protein sequence ID" value="GCE29674.1"/>
    <property type="molecule type" value="Genomic_DNA"/>
</dbReference>
<dbReference type="PANTHER" id="PTHR43744:SF8">
    <property type="entry name" value="SN-GLYCEROL-3-PHOSPHATE TRANSPORT SYSTEM PERMEASE PROTEIN UGPE"/>
    <property type="match status" value="1"/>
</dbReference>
<feature type="transmembrane region" description="Helical" evidence="7">
    <location>
        <begin position="12"/>
        <end position="33"/>
    </location>
</feature>
<comment type="similarity">
    <text evidence="7">Belongs to the binding-protein-dependent transport system permease family.</text>
</comment>
<organism evidence="9 10">
    <name type="scientific">Dictyobacter alpinus</name>
    <dbReference type="NCBI Taxonomy" id="2014873"/>
    <lineage>
        <taxon>Bacteria</taxon>
        <taxon>Bacillati</taxon>
        <taxon>Chloroflexota</taxon>
        <taxon>Ktedonobacteria</taxon>
        <taxon>Ktedonobacterales</taxon>
        <taxon>Dictyobacteraceae</taxon>
        <taxon>Dictyobacter</taxon>
    </lineage>
</organism>
<proteinExistence type="inferred from homology"/>
<dbReference type="AlphaFoldDB" id="A0A402BE69"/>
<evidence type="ECO:0000256" key="4">
    <source>
        <dbReference type="ARBA" id="ARBA00022692"/>
    </source>
</evidence>
<evidence type="ECO:0000256" key="3">
    <source>
        <dbReference type="ARBA" id="ARBA00022475"/>
    </source>
</evidence>
<evidence type="ECO:0000313" key="9">
    <source>
        <dbReference type="EMBL" id="GCE29674.1"/>
    </source>
</evidence>
<evidence type="ECO:0000256" key="7">
    <source>
        <dbReference type="RuleBase" id="RU363032"/>
    </source>
</evidence>
<dbReference type="InterPro" id="IPR000515">
    <property type="entry name" value="MetI-like"/>
</dbReference>
<dbReference type="PANTHER" id="PTHR43744">
    <property type="entry name" value="ABC TRANSPORTER PERMEASE PROTEIN MG189-RELATED-RELATED"/>
    <property type="match status" value="1"/>
</dbReference>
<feature type="transmembrane region" description="Helical" evidence="7">
    <location>
        <begin position="140"/>
        <end position="164"/>
    </location>
</feature>
<dbReference type="InterPro" id="IPR035906">
    <property type="entry name" value="MetI-like_sf"/>
</dbReference>
<evidence type="ECO:0000256" key="2">
    <source>
        <dbReference type="ARBA" id="ARBA00022448"/>
    </source>
</evidence>
<feature type="domain" description="ABC transmembrane type-1" evidence="8">
    <location>
        <begin position="72"/>
        <end position="263"/>
    </location>
</feature>
<evidence type="ECO:0000256" key="6">
    <source>
        <dbReference type="ARBA" id="ARBA00023136"/>
    </source>
</evidence>
<evidence type="ECO:0000256" key="5">
    <source>
        <dbReference type="ARBA" id="ARBA00022989"/>
    </source>
</evidence>
<sequence length="277" mass="30727">MKNFSSSLTRTGILLILALLAVAAIYPLLFMLFTSFKTTVEYTTSPMALPQHITYLDNFIAMFSSLDMLQLLLNTIGYILLALLLSLIVSIPASFTLAKLRFPYRRLFFLLIIASLIIPGMTFIIPNYLSMAHLGLVDNFLSVVLLWAATSIPGSVFLLTSLMRGLPGEILEATRVDGANYFHQLVRIAMPMSISGIVTISIFNVTAWWNDLLTPLLFLQTDNKQTITAAIATIGGRYATDYPLLMTSLLMASVPPILIYIFLQSYIRRGMVIGAIK</sequence>
<keyword evidence="3" id="KW-1003">Cell membrane</keyword>
<dbReference type="CDD" id="cd06261">
    <property type="entry name" value="TM_PBP2"/>
    <property type="match status" value="1"/>
</dbReference>
<feature type="transmembrane region" description="Helical" evidence="7">
    <location>
        <begin position="185"/>
        <end position="209"/>
    </location>
</feature>
<keyword evidence="5 7" id="KW-1133">Transmembrane helix</keyword>
<dbReference type="Gene3D" id="1.10.3720.10">
    <property type="entry name" value="MetI-like"/>
    <property type="match status" value="1"/>
</dbReference>
<keyword evidence="2 7" id="KW-0813">Transport</keyword>
<evidence type="ECO:0000259" key="8">
    <source>
        <dbReference type="PROSITE" id="PS50928"/>
    </source>
</evidence>
<comment type="subcellular location">
    <subcellularLocation>
        <location evidence="1 7">Cell membrane</location>
        <topology evidence="1 7">Multi-pass membrane protein</topology>
    </subcellularLocation>
</comment>
<gene>
    <name evidence="9" type="ORF">KDA_51580</name>
</gene>
<name>A0A402BE69_9CHLR</name>
<comment type="caution">
    <text evidence="9">The sequence shown here is derived from an EMBL/GenBank/DDBJ whole genome shotgun (WGS) entry which is preliminary data.</text>
</comment>
<feature type="transmembrane region" description="Helical" evidence="7">
    <location>
        <begin position="242"/>
        <end position="263"/>
    </location>
</feature>
<keyword evidence="4 7" id="KW-0812">Transmembrane</keyword>
<keyword evidence="6 7" id="KW-0472">Membrane</keyword>
<dbReference type="PROSITE" id="PS50928">
    <property type="entry name" value="ABC_TM1"/>
    <property type="match status" value="1"/>
</dbReference>
<dbReference type="SUPFAM" id="SSF161098">
    <property type="entry name" value="MetI-like"/>
    <property type="match status" value="1"/>
</dbReference>
<dbReference type="OrthoDB" id="9807047at2"/>
<reference evidence="10" key="1">
    <citation type="submission" date="2018-12" db="EMBL/GenBank/DDBJ databases">
        <title>Tengunoibacter tsumagoiensis gen. nov., sp. nov., Dictyobacter kobayashii sp. nov., D. alpinus sp. nov., and D. joshuensis sp. nov. and description of Dictyobacteraceae fam. nov. within the order Ktedonobacterales isolated from Tengu-no-mugimeshi.</title>
        <authorList>
            <person name="Wang C.M."/>
            <person name="Zheng Y."/>
            <person name="Sakai Y."/>
            <person name="Toyoda A."/>
            <person name="Minakuchi Y."/>
            <person name="Abe K."/>
            <person name="Yokota A."/>
            <person name="Yabe S."/>
        </authorList>
    </citation>
    <scope>NUCLEOTIDE SEQUENCE [LARGE SCALE GENOMIC DNA]</scope>
    <source>
        <strain evidence="10">Uno16</strain>
    </source>
</reference>
<dbReference type="GO" id="GO:0005886">
    <property type="term" value="C:plasma membrane"/>
    <property type="evidence" value="ECO:0007669"/>
    <property type="project" value="UniProtKB-SubCell"/>
</dbReference>
<feature type="transmembrane region" description="Helical" evidence="7">
    <location>
        <begin position="107"/>
        <end position="128"/>
    </location>
</feature>
<evidence type="ECO:0000313" key="10">
    <source>
        <dbReference type="Proteomes" id="UP000287171"/>
    </source>
</evidence>
<evidence type="ECO:0000256" key="1">
    <source>
        <dbReference type="ARBA" id="ARBA00004651"/>
    </source>
</evidence>
<accession>A0A402BE69</accession>
<keyword evidence="10" id="KW-1185">Reference proteome</keyword>
<dbReference type="Pfam" id="PF00528">
    <property type="entry name" value="BPD_transp_1"/>
    <property type="match status" value="1"/>
</dbReference>
<dbReference type="GO" id="GO:0055085">
    <property type="term" value="P:transmembrane transport"/>
    <property type="evidence" value="ECO:0007669"/>
    <property type="project" value="InterPro"/>
</dbReference>
<dbReference type="Proteomes" id="UP000287171">
    <property type="component" value="Unassembled WGS sequence"/>
</dbReference>
<dbReference type="RefSeq" id="WP_126629894.1">
    <property type="nucleotide sequence ID" value="NZ_BIFT01000002.1"/>
</dbReference>